<feature type="transmembrane region" description="Helical" evidence="8">
    <location>
        <begin position="69"/>
        <end position="91"/>
    </location>
</feature>
<evidence type="ECO:0000256" key="6">
    <source>
        <dbReference type="ARBA" id="ARBA00050768"/>
    </source>
</evidence>
<protein>
    <recommendedName>
        <fullName evidence="11">Vacuolar membrane protein</fullName>
    </recommendedName>
</protein>
<dbReference type="VEuPathDB" id="FungiDB:TREMEDRAFT_73844"/>
<feature type="region of interest" description="Disordered" evidence="7">
    <location>
        <begin position="119"/>
        <end position="155"/>
    </location>
</feature>
<dbReference type="AlphaFoldDB" id="A0A4Q1BLF4"/>
<dbReference type="FunCoup" id="A0A4Q1BLF4">
    <property type="interactions" value="78"/>
</dbReference>
<comment type="subcellular location">
    <subcellularLocation>
        <location evidence="1">Membrane</location>
        <topology evidence="1">Multi-pass membrane protein</topology>
    </subcellularLocation>
</comment>
<organism evidence="9 10">
    <name type="scientific">Tremella mesenterica</name>
    <name type="common">Jelly fungus</name>
    <dbReference type="NCBI Taxonomy" id="5217"/>
    <lineage>
        <taxon>Eukaryota</taxon>
        <taxon>Fungi</taxon>
        <taxon>Dikarya</taxon>
        <taxon>Basidiomycota</taxon>
        <taxon>Agaricomycotina</taxon>
        <taxon>Tremellomycetes</taxon>
        <taxon>Tremellales</taxon>
        <taxon>Tremellaceae</taxon>
        <taxon>Tremella</taxon>
    </lineage>
</organism>
<comment type="similarity">
    <text evidence="5">Belongs to the laat-1 family.</text>
</comment>
<dbReference type="PANTHER" id="PTHR16201:SF34">
    <property type="entry name" value="LYSOSOMAL AMINO ACID TRANSPORTER 1"/>
    <property type="match status" value="1"/>
</dbReference>
<feature type="compositionally biased region" description="Basic residues" evidence="7">
    <location>
        <begin position="138"/>
        <end position="147"/>
    </location>
</feature>
<dbReference type="FunFam" id="1.20.1280.290:FF:000009">
    <property type="entry name" value="PQ loop repeat family protein"/>
    <property type="match status" value="1"/>
</dbReference>
<dbReference type="EMBL" id="SDIL01000045">
    <property type="protein sequence ID" value="RXK38618.1"/>
    <property type="molecule type" value="Genomic_DNA"/>
</dbReference>
<evidence type="ECO:0000256" key="4">
    <source>
        <dbReference type="ARBA" id="ARBA00023136"/>
    </source>
</evidence>
<feature type="transmembrane region" description="Helical" evidence="8">
    <location>
        <begin position="433"/>
        <end position="453"/>
    </location>
</feature>
<keyword evidence="3 8" id="KW-1133">Transmembrane helix</keyword>
<evidence type="ECO:0000256" key="8">
    <source>
        <dbReference type="SAM" id="Phobius"/>
    </source>
</evidence>
<dbReference type="Pfam" id="PF04193">
    <property type="entry name" value="PQ-loop"/>
    <property type="match status" value="2"/>
</dbReference>
<comment type="caution">
    <text evidence="9">The sequence shown here is derived from an EMBL/GenBank/DDBJ whole genome shotgun (WGS) entry which is preliminary data.</text>
</comment>
<dbReference type="Proteomes" id="UP000289152">
    <property type="component" value="Unassembled WGS sequence"/>
</dbReference>
<dbReference type="OrthoDB" id="8048523at2759"/>
<evidence type="ECO:0000256" key="2">
    <source>
        <dbReference type="ARBA" id="ARBA00022692"/>
    </source>
</evidence>
<gene>
    <name evidence="9" type="ORF">M231_04124</name>
</gene>
<accession>A0A4Q1BLF4</accession>
<dbReference type="InterPro" id="IPR006603">
    <property type="entry name" value="PQ-loop_rpt"/>
</dbReference>
<name>A0A4Q1BLF4_TREME</name>
<evidence type="ECO:0000256" key="1">
    <source>
        <dbReference type="ARBA" id="ARBA00004141"/>
    </source>
</evidence>
<dbReference type="FunFam" id="1.20.1280.290:FF:000028">
    <property type="entry name" value="Vacuolar membrane protein, putative"/>
    <property type="match status" value="1"/>
</dbReference>
<evidence type="ECO:0000256" key="5">
    <source>
        <dbReference type="ARBA" id="ARBA00038039"/>
    </source>
</evidence>
<evidence type="ECO:0000313" key="9">
    <source>
        <dbReference type="EMBL" id="RXK38618.1"/>
    </source>
</evidence>
<dbReference type="InterPro" id="IPR051415">
    <property type="entry name" value="LAAT-1"/>
</dbReference>
<dbReference type="GO" id="GO:0015174">
    <property type="term" value="F:basic amino acid transmembrane transporter activity"/>
    <property type="evidence" value="ECO:0007669"/>
    <property type="project" value="TreeGrafter"/>
</dbReference>
<evidence type="ECO:0000313" key="10">
    <source>
        <dbReference type="Proteomes" id="UP000289152"/>
    </source>
</evidence>
<reference evidence="9 10" key="1">
    <citation type="submission" date="2016-06" db="EMBL/GenBank/DDBJ databases">
        <title>Evolution of pathogenesis and genome organization in the Tremellales.</title>
        <authorList>
            <person name="Cuomo C."/>
            <person name="Litvintseva A."/>
            <person name="Heitman J."/>
            <person name="Chen Y."/>
            <person name="Sun S."/>
            <person name="Springer D."/>
            <person name="Dromer F."/>
            <person name="Young S."/>
            <person name="Zeng Q."/>
            <person name="Chapman S."/>
            <person name="Gujja S."/>
            <person name="Saif S."/>
            <person name="Birren B."/>
        </authorList>
    </citation>
    <scope>NUCLEOTIDE SEQUENCE [LARGE SCALE GENOMIC DNA]</scope>
    <source>
        <strain evidence="9 10">ATCC 28783</strain>
    </source>
</reference>
<dbReference type="Gene3D" id="1.20.1280.290">
    <property type="match status" value="2"/>
</dbReference>
<sequence length="606" mass="66697">MGQYTSRVATADLLGYASISCWLCAQLPQVIKNARLKSSDGLSLPFLCSWLFGDMTNLIGCILTDQLPFQTYLATYFCIVDFTLLGQFYYYQHILRPSLPSHETPITYSPRQSLILPPSIPPSARHRSTSNAAITHSPNRKRPRPLRSHQSYISGSFGPEITTSTTITDSYQAIYEAALDVARVAERAEARRSHSRHGHGDRMMESFYSEMSAQSTSTSASGDRRIMSLSTSALLDNRGRTLRRDRVEVPTPPPEEIEGIDGLPNEGGQGVQMRRRSASRSLSLVRGQSSRGKGKRAAGIAFMSFGLILGWSRFSTNPLSSSYSGVVLTHRQQLKSTVNIPSIRYSKFANSRLPLHDTEPIILFDHTNVPQSLPLEIETRLISDDTVIQPQPNTDVPPSTERVIGRISAWTCTTLYLASRLPQIWMNFTRKSIEGLSILLFLFAFLGNTTYVLSILLNPLSSSSSYLLEALPYLLGSGGTLMFDLTIMCQAVLYGSSRPVSTTGKRSKMRRKLIYLEDGPGPGPLEISSVVSAGTERQPLLSTGKDKQVFTYSGTERQSLISGSGKLKERSLSPDVRCSVRLAEGTTTTMTMDMGRGNTSISSGQG</sequence>
<evidence type="ECO:0000256" key="3">
    <source>
        <dbReference type="ARBA" id="ARBA00022989"/>
    </source>
</evidence>
<dbReference type="PANTHER" id="PTHR16201">
    <property type="entry name" value="SEVEN TRANSMEMBRANE PROTEIN 1-RELATED"/>
    <property type="match status" value="1"/>
</dbReference>
<feature type="region of interest" description="Disordered" evidence="7">
    <location>
        <begin position="247"/>
        <end position="270"/>
    </location>
</feature>
<keyword evidence="2 8" id="KW-0812">Transmembrane</keyword>
<dbReference type="InParanoid" id="A0A4Q1BLF4"/>
<dbReference type="SMART" id="SM00679">
    <property type="entry name" value="CTNS"/>
    <property type="match status" value="2"/>
</dbReference>
<keyword evidence="4 8" id="KW-0472">Membrane</keyword>
<proteinExistence type="inferred from homology"/>
<comment type="catalytic activity">
    <reaction evidence="6">
        <text>L-histidine(out) + L-arginine(in) = L-histidine(in) + L-arginine(out)</text>
        <dbReference type="Rhea" id="RHEA:71063"/>
        <dbReference type="ChEBI" id="CHEBI:32682"/>
        <dbReference type="ChEBI" id="CHEBI:57595"/>
    </reaction>
</comment>
<feature type="transmembrane region" description="Helical" evidence="8">
    <location>
        <begin position="42"/>
        <end position="63"/>
    </location>
</feature>
<keyword evidence="10" id="KW-1185">Reference proteome</keyword>
<dbReference type="GO" id="GO:0034488">
    <property type="term" value="P:basic amino acid transmembrane export from vacuole"/>
    <property type="evidence" value="ECO:0007669"/>
    <property type="project" value="TreeGrafter"/>
</dbReference>
<feature type="transmembrane region" description="Helical" evidence="8">
    <location>
        <begin position="473"/>
        <end position="496"/>
    </location>
</feature>
<dbReference type="GO" id="GO:0000329">
    <property type="term" value="C:fungal-type vacuole membrane"/>
    <property type="evidence" value="ECO:0007669"/>
    <property type="project" value="TreeGrafter"/>
</dbReference>
<evidence type="ECO:0008006" key="11">
    <source>
        <dbReference type="Google" id="ProtNLM"/>
    </source>
</evidence>
<evidence type="ECO:0000256" key="7">
    <source>
        <dbReference type="SAM" id="MobiDB-lite"/>
    </source>
</evidence>